<comment type="similarity">
    <text evidence="1">Belongs to the LysR transcriptional regulatory family.</text>
</comment>
<proteinExistence type="inferred from homology"/>
<dbReference type="GO" id="GO:0003700">
    <property type="term" value="F:DNA-binding transcription factor activity"/>
    <property type="evidence" value="ECO:0007669"/>
    <property type="project" value="InterPro"/>
</dbReference>
<dbReference type="InterPro" id="IPR036388">
    <property type="entry name" value="WH-like_DNA-bd_sf"/>
</dbReference>
<evidence type="ECO:0000256" key="2">
    <source>
        <dbReference type="ARBA" id="ARBA00023015"/>
    </source>
</evidence>
<dbReference type="EMBL" id="FPBX01000033">
    <property type="protein sequence ID" value="SFU89967.1"/>
    <property type="molecule type" value="Genomic_DNA"/>
</dbReference>
<dbReference type="OrthoDB" id="8723543at2"/>
<dbReference type="STRING" id="343013.SAMN04489707_103326"/>
<dbReference type="SUPFAM" id="SSF53850">
    <property type="entry name" value="Periplasmic binding protein-like II"/>
    <property type="match status" value="1"/>
</dbReference>
<feature type="domain" description="HTH lysR-type" evidence="5">
    <location>
        <begin position="10"/>
        <end position="67"/>
    </location>
</feature>
<dbReference type="Gene3D" id="3.40.190.290">
    <property type="match status" value="1"/>
</dbReference>
<dbReference type="FunFam" id="1.10.10.10:FF:000001">
    <property type="entry name" value="LysR family transcriptional regulator"/>
    <property type="match status" value="1"/>
</dbReference>
<dbReference type="InterPro" id="IPR000847">
    <property type="entry name" value="LysR_HTH_N"/>
</dbReference>
<dbReference type="InterPro" id="IPR058163">
    <property type="entry name" value="LysR-type_TF_proteobact-type"/>
</dbReference>
<dbReference type="RefSeq" id="WP_054256917.1">
    <property type="nucleotide sequence ID" value="NZ_CYIG01000028.1"/>
</dbReference>
<evidence type="ECO:0000256" key="1">
    <source>
        <dbReference type="ARBA" id="ARBA00009437"/>
    </source>
</evidence>
<dbReference type="PANTHER" id="PTHR30537:SF5">
    <property type="entry name" value="HTH-TYPE TRANSCRIPTIONAL ACTIVATOR TTDR-RELATED"/>
    <property type="match status" value="1"/>
</dbReference>
<evidence type="ECO:0000259" key="5">
    <source>
        <dbReference type="PROSITE" id="PS50931"/>
    </source>
</evidence>
<reference evidence="6 7" key="1">
    <citation type="submission" date="2016-10" db="EMBL/GenBank/DDBJ databases">
        <authorList>
            <person name="de Groot N.N."/>
        </authorList>
    </citation>
    <scope>NUCLEOTIDE SEQUENCE [LARGE SCALE GENOMIC DNA]</scope>
    <source>
        <strain evidence="6 7">R-24608</strain>
    </source>
</reference>
<dbReference type="AlphaFoldDB" id="A0A1I7JXP7"/>
<dbReference type="SUPFAM" id="SSF46785">
    <property type="entry name" value="Winged helix' DNA-binding domain"/>
    <property type="match status" value="1"/>
</dbReference>
<dbReference type="InterPro" id="IPR005119">
    <property type="entry name" value="LysR_subst-bd"/>
</dbReference>
<sequence length="317" mass="34413">MTKPPAPGLDRLALLQTFVRIVEAGSLSAAALQLGTTQPTVSRRLRWLEKSLGLQLLLRTTHTMKLTEDGERCYAHAKALLENWAAIEADLRGAHDEPRGHLRVLAPHAFGQELLVAPLAAFMARHPEVTVEWLLRDDPVDFVAQGIDCAIRVGAVPDQGLVAQRLAEVPRILVAAPTLWGQGTPPRHPADLAALPWVELPLLYREQFTLVHTATGEQAVVKIQPRLRTDSLYAARAAVRAGLGAALASAWLVAEDLASSRLCQLVPGWEAAALPVHLVYPHARLYPARLRVFADTMRQAIPGLAGMRATTGLPSLP</sequence>
<evidence type="ECO:0000313" key="7">
    <source>
        <dbReference type="Proteomes" id="UP000183656"/>
    </source>
</evidence>
<dbReference type="InterPro" id="IPR036390">
    <property type="entry name" value="WH_DNA-bd_sf"/>
</dbReference>
<evidence type="ECO:0000313" key="6">
    <source>
        <dbReference type="EMBL" id="SFU89967.1"/>
    </source>
</evidence>
<evidence type="ECO:0000256" key="4">
    <source>
        <dbReference type="ARBA" id="ARBA00023163"/>
    </source>
</evidence>
<gene>
    <name evidence="6" type="ORF">SAMN04489707_103326</name>
</gene>
<dbReference type="CDD" id="cd08422">
    <property type="entry name" value="PBP2_CrgA_like"/>
    <property type="match status" value="1"/>
</dbReference>
<dbReference type="Pfam" id="PF03466">
    <property type="entry name" value="LysR_substrate"/>
    <property type="match status" value="1"/>
</dbReference>
<dbReference type="PRINTS" id="PR00039">
    <property type="entry name" value="HTHLYSR"/>
</dbReference>
<dbReference type="Pfam" id="PF00126">
    <property type="entry name" value="HTH_1"/>
    <property type="match status" value="1"/>
</dbReference>
<protein>
    <submittedName>
        <fullName evidence="6">DNA-binding transcriptional regulator, LysR family</fullName>
    </submittedName>
</protein>
<dbReference type="PANTHER" id="PTHR30537">
    <property type="entry name" value="HTH-TYPE TRANSCRIPTIONAL REGULATOR"/>
    <property type="match status" value="1"/>
</dbReference>
<accession>A0A1I7JXP7</accession>
<keyword evidence="3 6" id="KW-0238">DNA-binding</keyword>
<name>A0A1I7JXP7_9BURK</name>
<evidence type="ECO:0000256" key="3">
    <source>
        <dbReference type="ARBA" id="ARBA00023125"/>
    </source>
</evidence>
<keyword evidence="4" id="KW-0804">Transcription</keyword>
<keyword evidence="2" id="KW-0805">Transcription regulation</keyword>
<dbReference type="GO" id="GO:0003677">
    <property type="term" value="F:DNA binding"/>
    <property type="evidence" value="ECO:0007669"/>
    <property type="project" value="UniProtKB-KW"/>
</dbReference>
<dbReference type="Proteomes" id="UP000183656">
    <property type="component" value="Unassembled WGS sequence"/>
</dbReference>
<dbReference type="Gene3D" id="1.10.10.10">
    <property type="entry name" value="Winged helix-like DNA-binding domain superfamily/Winged helix DNA-binding domain"/>
    <property type="match status" value="1"/>
</dbReference>
<organism evidence="6 7">
    <name type="scientific">Paenacidovorax caeni</name>
    <dbReference type="NCBI Taxonomy" id="343013"/>
    <lineage>
        <taxon>Bacteria</taxon>
        <taxon>Pseudomonadati</taxon>
        <taxon>Pseudomonadota</taxon>
        <taxon>Betaproteobacteria</taxon>
        <taxon>Burkholderiales</taxon>
        <taxon>Comamonadaceae</taxon>
        <taxon>Paenacidovorax</taxon>
    </lineage>
</organism>
<keyword evidence="7" id="KW-1185">Reference proteome</keyword>
<dbReference type="PROSITE" id="PS50931">
    <property type="entry name" value="HTH_LYSR"/>
    <property type="match status" value="1"/>
</dbReference>